<keyword evidence="3" id="KW-1185">Reference proteome</keyword>
<dbReference type="Proteomes" id="UP001162802">
    <property type="component" value="Unassembled WGS sequence"/>
</dbReference>
<dbReference type="EMBL" id="JALHAT010000015">
    <property type="protein sequence ID" value="MCJ1961049.1"/>
    <property type="molecule type" value="Genomic_DNA"/>
</dbReference>
<feature type="domain" description="Cobalamin-independent methionine synthase MetE C-terminal/archaeal" evidence="1">
    <location>
        <begin position="5"/>
        <end position="346"/>
    </location>
</feature>
<dbReference type="Gene3D" id="3.20.20.210">
    <property type="match status" value="1"/>
</dbReference>
<sequence>MTIDTTHVGSLPRGSELTPLLLARDKGEAYDAAEFDRVVQAAVDEGVRKQVECGVTIVSDGELGKVGYSTYMIERLTGFGGHIDRKPAADLAAHPDLSKKLSAMMGSQEFTRASCIGPVRLKTLEPLHEDIRRFRNALDKYGKPGVRGFLNAASPGLVTAFQVNRHYPSHEAYLADLVDAMKPEYEAIVAAGFDIQLDCPDLAMSRHTGYQDQEEAEFLKTAAANVEALNAATANIAPERLRMHVCWGNYEGPHDCDIDLSKIIDTVIAARPATVLFEAANPRHEHEWKVWRDAKLPDYKLLAPGLIDTCSNYVEHPELIAQRLERFIGIVGVDRVVASTDCGFGTFAGYGKIDPDVTWKKLRALREGADIAEARAGVPA</sequence>
<reference evidence="2" key="1">
    <citation type="submission" date="2022-03" db="EMBL/GenBank/DDBJ databases">
        <title>Identification of a novel bacterium isolated from mangrove sediments.</title>
        <authorList>
            <person name="Pan X."/>
        </authorList>
    </citation>
    <scope>NUCLEOTIDE SEQUENCE</scope>
    <source>
        <strain evidence="2">B2637</strain>
    </source>
</reference>
<dbReference type="CDD" id="cd03311">
    <property type="entry name" value="CIMS_C_terminal_like"/>
    <property type="match status" value="1"/>
</dbReference>
<dbReference type="Pfam" id="PF01717">
    <property type="entry name" value="Meth_synt_2"/>
    <property type="match status" value="1"/>
</dbReference>
<evidence type="ECO:0000259" key="1">
    <source>
        <dbReference type="Pfam" id="PF01717"/>
    </source>
</evidence>
<comment type="caution">
    <text evidence="2">The sequence shown here is derived from an EMBL/GenBank/DDBJ whole genome shotgun (WGS) entry which is preliminary data.</text>
</comment>
<organism evidence="2 3">
    <name type="scientific">Novosphingobium mangrovi</name>
    <name type="common">ex Hu et al. 2023</name>
    <dbReference type="NCBI Taxonomy" id="2930094"/>
    <lineage>
        <taxon>Bacteria</taxon>
        <taxon>Pseudomonadati</taxon>
        <taxon>Pseudomonadota</taxon>
        <taxon>Alphaproteobacteria</taxon>
        <taxon>Sphingomonadales</taxon>
        <taxon>Sphingomonadaceae</taxon>
        <taxon>Novosphingobium</taxon>
    </lineage>
</organism>
<dbReference type="PANTHER" id="PTHR43844:SF2">
    <property type="entry name" value="SYNTHASE, VITAMIN-B12 INDEPENDENT, PUTATIVE (AFU_ORTHOLOGUE AFUA_3G12060)-RELATED"/>
    <property type="match status" value="1"/>
</dbReference>
<dbReference type="PANTHER" id="PTHR43844">
    <property type="entry name" value="METHIONINE SYNTHASE"/>
    <property type="match status" value="1"/>
</dbReference>
<name>A0ABT0AD07_9SPHN</name>
<dbReference type="InterPro" id="IPR038071">
    <property type="entry name" value="UROD/MetE-like_sf"/>
</dbReference>
<accession>A0ABT0AD07</accession>
<gene>
    <name evidence="2" type="ORF">MTR65_10185</name>
</gene>
<evidence type="ECO:0000313" key="2">
    <source>
        <dbReference type="EMBL" id="MCJ1961049.1"/>
    </source>
</evidence>
<evidence type="ECO:0000313" key="3">
    <source>
        <dbReference type="Proteomes" id="UP001162802"/>
    </source>
</evidence>
<dbReference type="InterPro" id="IPR002629">
    <property type="entry name" value="Met_Synth_C/arc"/>
</dbReference>
<dbReference type="RefSeq" id="WP_243799778.1">
    <property type="nucleotide sequence ID" value="NZ_JALHAT010000015.1"/>
</dbReference>
<proteinExistence type="predicted"/>
<protein>
    <submittedName>
        <fullName evidence="2">Cobalamin-independent methionine synthase II family protein</fullName>
    </submittedName>
</protein>
<dbReference type="SUPFAM" id="SSF51726">
    <property type="entry name" value="UROD/MetE-like"/>
    <property type="match status" value="1"/>
</dbReference>